<sequence length="210" mass="22248">MSHLVLLGDSTFDNGAYTAGGPAVISQVRKRIPVGWRATLAAVDGATMADVAAQLARLPADAERLILSIGGNDVLQQADILGAPVTTSAEAIELIGTAARRFEAAYRDMLRPCLQIDRHTTICTIYSGNFPEPAFQRIAEIALTPFNDAIIRIGVEHGLTILDLRLICNAPTDYAGSIEPSSIGGGKIAEAIVSAAKNDRSWPRSARIIG</sequence>
<keyword evidence="3" id="KW-1185">Reference proteome</keyword>
<evidence type="ECO:0000313" key="3">
    <source>
        <dbReference type="Proteomes" id="UP001317629"/>
    </source>
</evidence>
<name>A0ABM8E8U9_9HYPH</name>
<evidence type="ECO:0000313" key="2">
    <source>
        <dbReference type="EMBL" id="BDV34410.1"/>
    </source>
</evidence>
<dbReference type="EMBL" id="AP027142">
    <property type="protein sequence ID" value="BDV34410.1"/>
    <property type="molecule type" value="Genomic_DNA"/>
</dbReference>
<dbReference type="InterPro" id="IPR013830">
    <property type="entry name" value="SGNH_hydro"/>
</dbReference>
<dbReference type="Gene3D" id="3.40.50.1110">
    <property type="entry name" value="SGNH hydrolase"/>
    <property type="match status" value="1"/>
</dbReference>
<proteinExistence type="predicted"/>
<dbReference type="InterPro" id="IPR036514">
    <property type="entry name" value="SGNH_hydro_sf"/>
</dbReference>
<dbReference type="SUPFAM" id="SSF52266">
    <property type="entry name" value="SGNH hydrolase"/>
    <property type="match status" value="1"/>
</dbReference>
<gene>
    <name evidence="2" type="ORF">SS37A_19390</name>
</gene>
<feature type="domain" description="SGNH hydrolase-type esterase" evidence="1">
    <location>
        <begin position="6"/>
        <end position="172"/>
    </location>
</feature>
<accession>A0ABM8E8U9</accession>
<protein>
    <recommendedName>
        <fullName evidence="1">SGNH hydrolase-type esterase domain-containing protein</fullName>
    </recommendedName>
</protein>
<dbReference type="Pfam" id="PF13472">
    <property type="entry name" value="Lipase_GDSL_2"/>
    <property type="match status" value="1"/>
</dbReference>
<evidence type="ECO:0000259" key="1">
    <source>
        <dbReference type="Pfam" id="PF13472"/>
    </source>
</evidence>
<organism evidence="2 3">
    <name type="scientific">Methylocystis iwaonis</name>
    <dbReference type="NCBI Taxonomy" id="2885079"/>
    <lineage>
        <taxon>Bacteria</taxon>
        <taxon>Pseudomonadati</taxon>
        <taxon>Pseudomonadota</taxon>
        <taxon>Alphaproteobacteria</taxon>
        <taxon>Hyphomicrobiales</taxon>
        <taxon>Methylocystaceae</taxon>
        <taxon>Methylocystis</taxon>
    </lineage>
</organism>
<dbReference type="Proteomes" id="UP001317629">
    <property type="component" value="Chromosome"/>
</dbReference>
<dbReference type="RefSeq" id="WP_281927579.1">
    <property type="nucleotide sequence ID" value="NZ_AP027142.1"/>
</dbReference>
<reference evidence="2 3" key="1">
    <citation type="journal article" date="2023" name="Int. J. Syst. Evol. Microbiol.">
        <title>Methylocystis iwaonis sp. nov., a type II methane-oxidizing bacterium from surface soil of a rice paddy field in Japan, and emended description of the genus Methylocystis (ex Whittenbury et al. 1970) Bowman et al. 1993.</title>
        <authorList>
            <person name="Kaise H."/>
            <person name="Sawadogo J.B."/>
            <person name="Alam M.S."/>
            <person name="Ueno C."/>
            <person name="Dianou D."/>
            <person name="Shinjo R."/>
            <person name="Asakawa S."/>
        </authorList>
    </citation>
    <scope>NUCLEOTIDE SEQUENCE [LARGE SCALE GENOMIC DNA]</scope>
    <source>
        <strain evidence="2 3">SS37A-Re</strain>
    </source>
</reference>